<accession>A0ABW6I8D6</accession>
<protein>
    <submittedName>
        <fullName evidence="2">LLM class flavin-dependent oxidoreductase</fullName>
        <ecNumber evidence="2">1.-.-.-</ecNumber>
    </submittedName>
</protein>
<name>A0ABW6I8D6_9FLAO</name>
<dbReference type="PANTHER" id="PTHR30137">
    <property type="entry name" value="LUCIFERASE-LIKE MONOOXYGENASE"/>
    <property type="match status" value="1"/>
</dbReference>
<dbReference type="InterPro" id="IPR011251">
    <property type="entry name" value="Luciferase-like_dom"/>
</dbReference>
<dbReference type="GO" id="GO:0016491">
    <property type="term" value="F:oxidoreductase activity"/>
    <property type="evidence" value="ECO:0007669"/>
    <property type="project" value="UniProtKB-KW"/>
</dbReference>
<dbReference type="EC" id="1.-.-.-" evidence="2"/>
<dbReference type="Proteomes" id="UP001600107">
    <property type="component" value="Unassembled WGS sequence"/>
</dbReference>
<keyword evidence="2" id="KW-0560">Oxidoreductase</keyword>
<evidence type="ECO:0000313" key="2">
    <source>
        <dbReference type="EMBL" id="MFE3872172.1"/>
    </source>
</evidence>
<dbReference type="SUPFAM" id="SSF51679">
    <property type="entry name" value="Bacterial luciferase-like"/>
    <property type="match status" value="1"/>
</dbReference>
<gene>
    <name evidence="2" type="ORF">ACFX5F_13160</name>
</gene>
<evidence type="ECO:0000313" key="3">
    <source>
        <dbReference type="Proteomes" id="UP001600107"/>
    </source>
</evidence>
<dbReference type="InterPro" id="IPR050766">
    <property type="entry name" value="Bact_Lucif_Oxidored"/>
</dbReference>
<feature type="domain" description="Luciferase-like" evidence="1">
    <location>
        <begin position="23"/>
        <end position="185"/>
    </location>
</feature>
<dbReference type="Pfam" id="PF00296">
    <property type="entry name" value="Bac_luciferase"/>
    <property type="match status" value="1"/>
</dbReference>
<reference evidence="2 3" key="1">
    <citation type="submission" date="2024-06" db="EMBL/GenBank/DDBJ databases">
        <title>Flavobacterium spp. isolated from glacier.</title>
        <authorList>
            <person name="Han D."/>
        </authorList>
    </citation>
    <scope>NUCLEOTIDE SEQUENCE [LARGE SCALE GENOMIC DNA]</scope>
    <source>
        <strain evidence="2 3">ZS1P70</strain>
    </source>
</reference>
<keyword evidence="3" id="KW-1185">Reference proteome</keyword>
<evidence type="ECO:0000259" key="1">
    <source>
        <dbReference type="Pfam" id="PF00296"/>
    </source>
</evidence>
<sequence>MKNIKLGILEFGLSDKLNSMSIVEDILAYASKADELNYSRFWLTEHHNPSVHHAYNNPEILITIIAGITEQIRVGSAGSLIGYYSPYSLAQNYKLLNNIYNNRIDFGLSKGRPSNSHRHNFFNTNNQSFKNLMFSENLENICDLLQNELSNYEQKEIVIPPFKGETPELWYLSNSYTSKDLAVEKRLNICRSLMHGLDVLNVDPEKQNLSAYKDQFYKKHKKYPEVAAAIAVSFSKSKKELEEINKNSQNRREALKILALDFDSMEEQLLEFQEIYGINEFILYDTERNIDKKIENLVSINHVMELNSVEISL</sequence>
<dbReference type="RefSeq" id="WP_379852466.1">
    <property type="nucleotide sequence ID" value="NZ_JBHZPY010000012.1"/>
</dbReference>
<dbReference type="EMBL" id="JBHZPY010000012">
    <property type="protein sequence ID" value="MFE3872172.1"/>
    <property type="molecule type" value="Genomic_DNA"/>
</dbReference>
<dbReference type="InterPro" id="IPR036661">
    <property type="entry name" value="Luciferase-like_sf"/>
</dbReference>
<proteinExistence type="predicted"/>
<dbReference type="Gene3D" id="3.20.20.30">
    <property type="entry name" value="Luciferase-like domain"/>
    <property type="match status" value="1"/>
</dbReference>
<dbReference type="PANTHER" id="PTHR30137:SF6">
    <property type="entry name" value="LUCIFERASE-LIKE MONOOXYGENASE"/>
    <property type="match status" value="1"/>
</dbReference>
<organism evidence="2 3">
    <name type="scientific">Flavobacterium zhoui</name>
    <dbReference type="NCBI Taxonomy" id="3230414"/>
    <lineage>
        <taxon>Bacteria</taxon>
        <taxon>Pseudomonadati</taxon>
        <taxon>Bacteroidota</taxon>
        <taxon>Flavobacteriia</taxon>
        <taxon>Flavobacteriales</taxon>
        <taxon>Flavobacteriaceae</taxon>
        <taxon>Flavobacterium</taxon>
    </lineage>
</organism>
<comment type="caution">
    <text evidence="2">The sequence shown here is derived from an EMBL/GenBank/DDBJ whole genome shotgun (WGS) entry which is preliminary data.</text>
</comment>